<organism evidence="1 2">
    <name type="scientific">Cellulomonas triticagri</name>
    <dbReference type="NCBI Taxonomy" id="2483352"/>
    <lineage>
        <taxon>Bacteria</taxon>
        <taxon>Bacillati</taxon>
        <taxon>Actinomycetota</taxon>
        <taxon>Actinomycetes</taxon>
        <taxon>Micrococcales</taxon>
        <taxon>Cellulomonadaceae</taxon>
        <taxon>Cellulomonas</taxon>
    </lineage>
</organism>
<protein>
    <submittedName>
        <fullName evidence="1">Uncharacterized protein</fullName>
    </submittedName>
</protein>
<dbReference type="AlphaFoldDB" id="A0A3M2JLT2"/>
<evidence type="ECO:0000313" key="1">
    <source>
        <dbReference type="EMBL" id="RMI13181.1"/>
    </source>
</evidence>
<keyword evidence="2" id="KW-1185">Reference proteome</keyword>
<gene>
    <name evidence="1" type="ORF">EBM89_05400</name>
</gene>
<dbReference type="EMBL" id="RFFI01000020">
    <property type="protein sequence ID" value="RMI13181.1"/>
    <property type="molecule type" value="Genomic_DNA"/>
</dbReference>
<evidence type="ECO:0000313" key="2">
    <source>
        <dbReference type="Proteomes" id="UP000269289"/>
    </source>
</evidence>
<name>A0A3M2JLT2_9CELL</name>
<dbReference type="Proteomes" id="UP000269289">
    <property type="component" value="Unassembled WGS sequence"/>
</dbReference>
<dbReference type="RefSeq" id="WP_122148438.1">
    <property type="nucleotide sequence ID" value="NZ_RFFI01000020.1"/>
</dbReference>
<dbReference type="OrthoDB" id="4828372at2"/>
<comment type="caution">
    <text evidence="1">The sequence shown here is derived from an EMBL/GenBank/DDBJ whole genome shotgun (WGS) entry which is preliminary data.</text>
</comment>
<reference evidence="1 2" key="1">
    <citation type="submission" date="2018-10" db="EMBL/GenBank/DDBJ databases">
        <title>Isolation, diversity and antifungal activity of actinobacteria from wheat.</title>
        <authorList>
            <person name="Han C."/>
        </authorList>
    </citation>
    <scope>NUCLEOTIDE SEQUENCE [LARGE SCALE GENOMIC DNA]</scope>
    <source>
        <strain evidence="1 2">NEAU-YY56</strain>
    </source>
</reference>
<sequence length="69" mass="7678">MADEDEARIVITNADIAAAKRDWQLARSRGELPDRVDAAYDLYRRLISAQAQQIADTFRATGALRSDQG</sequence>
<proteinExistence type="predicted"/>
<accession>A0A3M2JLT2</accession>